<dbReference type="EMBL" id="BPRB01000105">
    <property type="protein sequence ID" value="GJE59949.1"/>
    <property type="molecule type" value="Genomic_DNA"/>
</dbReference>
<reference evidence="2" key="2">
    <citation type="submission" date="2021-08" db="EMBL/GenBank/DDBJ databases">
        <authorList>
            <person name="Tani A."/>
            <person name="Ola A."/>
            <person name="Ogura Y."/>
            <person name="Katsura K."/>
            <person name="Hayashi T."/>
        </authorList>
    </citation>
    <scope>NUCLEOTIDE SEQUENCE</scope>
    <source>
        <strain evidence="2">DSM 23632</strain>
    </source>
</reference>
<dbReference type="Proteomes" id="UP001055057">
    <property type="component" value="Unassembled WGS sequence"/>
</dbReference>
<dbReference type="InterPro" id="IPR009057">
    <property type="entry name" value="Homeodomain-like_sf"/>
</dbReference>
<evidence type="ECO:0000313" key="3">
    <source>
        <dbReference type="Proteomes" id="UP001055057"/>
    </source>
</evidence>
<feature type="region of interest" description="Disordered" evidence="1">
    <location>
        <begin position="25"/>
        <end position="69"/>
    </location>
</feature>
<comment type="caution">
    <text evidence="2">The sequence shown here is derived from an EMBL/GenBank/DDBJ whole genome shotgun (WGS) entry which is preliminary data.</text>
</comment>
<evidence type="ECO:0000256" key="1">
    <source>
        <dbReference type="SAM" id="MobiDB-lite"/>
    </source>
</evidence>
<evidence type="ECO:0008006" key="4">
    <source>
        <dbReference type="Google" id="ProtNLM"/>
    </source>
</evidence>
<protein>
    <recommendedName>
        <fullName evidence="4">Transposase</fullName>
    </recommendedName>
</protein>
<accession>A0ABQ4TYG2</accession>
<feature type="region of interest" description="Disordered" evidence="1">
    <location>
        <begin position="270"/>
        <end position="315"/>
    </location>
</feature>
<gene>
    <name evidence="2" type="ORF">MPOCJGCO_2057</name>
</gene>
<proteinExistence type="predicted"/>
<evidence type="ECO:0000313" key="2">
    <source>
        <dbReference type="EMBL" id="GJE59949.1"/>
    </source>
</evidence>
<name>A0ABQ4TYG2_9HYPH</name>
<feature type="region of interest" description="Disordered" evidence="1">
    <location>
        <begin position="174"/>
        <end position="250"/>
    </location>
</feature>
<organism evidence="2 3">
    <name type="scientific">Methylobacterium trifolii</name>
    <dbReference type="NCBI Taxonomy" id="1003092"/>
    <lineage>
        <taxon>Bacteria</taxon>
        <taxon>Pseudomonadati</taxon>
        <taxon>Pseudomonadota</taxon>
        <taxon>Alphaproteobacteria</taxon>
        <taxon>Hyphomicrobiales</taxon>
        <taxon>Methylobacteriaceae</taxon>
        <taxon>Methylobacterium</taxon>
    </lineage>
</organism>
<sequence length="323" mass="35505">MTRAHRRSALGRKEVLNRLGFGFCQPPEVRSGHQPSGQTIRNWVAEVDRSEGRREEKRPGADPGLTTAERDELIRLRRENRQLKLERDILSRARQPGLRGRLEFCRRGLPVHERRPGRLPDHGAGAHPRREGRVRCLGRPVALGATRGGRCPAEADPRRPYRLARDLWRAPRPCRPARAQGERHSCKRSARLRREAGPGRGQPSARWAPHDAAGPGGASGSRSRRPQPRCRGPEAPGGGTEGPRSYITDVPTPAGFLDLAVVLVLRQAQDEGLQPPDRRLGDGQPPPVGARPGRPGDGRHPAQAPRRDPLFGPGITIHVAGAQ</sequence>
<feature type="compositionally biased region" description="Basic and acidic residues" evidence="1">
    <location>
        <begin position="294"/>
        <end position="309"/>
    </location>
</feature>
<keyword evidence="3" id="KW-1185">Reference proteome</keyword>
<feature type="compositionally biased region" description="Basic and acidic residues" evidence="1">
    <location>
        <begin position="46"/>
        <end position="60"/>
    </location>
</feature>
<reference evidence="2" key="1">
    <citation type="journal article" date="2021" name="Front. Microbiol.">
        <title>Comprehensive Comparative Genomics and Phenotyping of Methylobacterium Species.</title>
        <authorList>
            <person name="Alessa O."/>
            <person name="Ogura Y."/>
            <person name="Fujitani Y."/>
            <person name="Takami H."/>
            <person name="Hayashi T."/>
            <person name="Sahin N."/>
            <person name="Tani A."/>
        </authorList>
    </citation>
    <scope>NUCLEOTIDE SEQUENCE</scope>
    <source>
        <strain evidence="2">DSM 23632</strain>
    </source>
</reference>
<dbReference type="SUPFAM" id="SSF46689">
    <property type="entry name" value="Homeodomain-like"/>
    <property type="match status" value="1"/>
</dbReference>